<evidence type="ECO:0000313" key="3">
    <source>
        <dbReference type="EMBL" id="KAF9474490.1"/>
    </source>
</evidence>
<keyword evidence="4" id="KW-1185">Reference proteome</keyword>
<comment type="caution">
    <text evidence="3">The sequence shown here is derived from an EMBL/GenBank/DDBJ whole genome shotgun (WGS) entry which is preliminary data.</text>
</comment>
<keyword evidence="2" id="KW-0472">Membrane</keyword>
<organism evidence="3 4">
    <name type="scientific">Pholiota conissans</name>
    <dbReference type="NCBI Taxonomy" id="109636"/>
    <lineage>
        <taxon>Eukaryota</taxon>
        <taxon>Fungi</taxon>
        <taxon>Dikarya</taxon>
        <taxon>Basidiomycota</taxon>
        <taxon>Agaricomycotina</taxon>
        <taxon>Agaricomycetes</taxon>
        <taxon>Agaricomycetidae</taxon>
        <taxon>Agaricales</taxon>
        <taxon>Agaricineae</taxon>
        <taxon>Strophariaceae</taxon>
        <taxon>Pholiota</taxon>
    </lineage>
</organism>
<dbReference type="AlphaFoldDB" id="A0A9P6CV56"/>
<dbReference type="EMBL" id="MU155376">
    <property type="protein sequence ID" value="KAF9474490.1"/>
    <property type="molecule type" value="Genomic_DNA"/>
</dbReference>
<feature type="compositionally biased region" description="Polar residues" evidence="1">
    <location>
        <begin position="276"/>
        <end position="285"/>
    </location>
</feature>
<dbReference type="Gene3D" id="2.60.120.260">
    <property type="entry name" value="Galactose-binding domain-like"/>
    <property type="match status" value="2"/>
</dbReference>
<dbReference type="Proteomes" id="UP000807469">
    <property type="component" value="Unassembled WGS sequence"/>
</dbReference>
<reference evidence="3" key="1">
    <citation type="submission" date="2020-11" db="EMBL/GenBank/DDBJ databases">
        <authorList>
            <consortium name="DOE Joint Genome Institute"/>
            <person name="Ahrendt S."/>
            <person name="Riley R."/>
            <person name="Andreopoulos W."/>
            <person name="Labutti K."/>
            <person name="Pangilinan J."/>
            <person name="Ruiz-Duenas F.J."/>
            <person name="Barrasa J.M."/>
            <person name="Sanchez-Garcia M."/>
            <person name="Camarero S."/>
            <person name="Miyauchi S."/>
            <person name="Serrano A."/>
            <person name="Linde D."/>
            <person name="Babiker R."/>
            <person name="Drula E."/>
            <person name="Ayuso-Fernandez I."/>
            <person name="Pacheco R."/>
            <person name="Padilla G."/>
            <person name="Ferreira P."/>
            <person name="Barriuso J."/>
            <person name="Kellner H."/>
            <person name="Castanera R."/>
            <person name="Alfaro M."/>
            <person name="Ramirez L."/>
            <person name="Pisabarro A.G."/>
            <person name="Kuo A."/>
            <person name="Tritt A."/>
            <person name="Lipzen A."/>
            <person name="He G."/>
            <person name="Yan M."/>
            <person name="Ng V."/>
            <person name="Cullen D."/>
            <person name="Martin F."/>
            <person name="Rosso M.-N."/>
            <person name="Henrissat B."/>
            <person name="Hibbett D."/>
            <person name="Martinez A.T."/>
            <person name="Grigoriev I.V."/>
        </authorList>
    </citation>
    <scope>NUCLEOTIDE SEQUENCE</scope>
    <source>
        <strain evidence="3">CIRM-BRFM 674</strain>
    </source>
</reference>
<feature type="compositionally biased region" description="Polar residues" evidence="1">
    <location>
        <begin position="299"/>
        <end position="319"/>
    </location>
</feature>
<feature type="region of interest" description="Disordered" evidence="1">
    <location>
        <begin position="262"/>
        <end position="319"/>
    </location>
</feature>
<protein>
    <submittedName>
        <fullName evidence="3">Uncharacterized protein</fullName>
    </submittedName>
</protein>
<name>A0A9P6CV56_9AGAR</name>
<feature type="transmembrane region" description="Helical" evidence="2">
    <location>
        <begin position="327"/>
        <end position="347"/>
    </location>
</feature>
<keyword evidence="2" id="KW-0812">Transmembrane</keyword>
<gene>
    <name evidence="3" type="ORF">BDN70DRAFT_997017</name>
</gene>
<evidence type="ECO:0000256" key="1">
    <source>
        <dbReference type="SAM" id="MobiDB-lite"/>
    </source>
</evidence>
<keyword evidence="2" id="KW-1133">Transmembrane helix</keyword>
<sequence length="422" mass="45211">MSSKAIQELAGTDTFRLVVVDDADPAISFSGTWDHDATIPNIQEDQIVSIPAFNNTATFSQTNASFTITFVGTGITVIGSINFDTSDAFGSCIVDGNDGQDPNSENTISRARDDILCIISNIPDGTHTLAVSLFGLGATVPGIIVLPGDSQLKYSSTWGNELTQTTQNNASVTFTFQGMHLRGCPQLVTNSSDSPFDPSSASYSIDGRAPNIVSIIGQSATNTPLFQSGILPEGEHTLTVIYQGSDLGPPLTLDHLVVVPVSSSPPSKTSTTTTTAKHGSSITNLFSSSTTSAFGTSTPEPSNTSLPTTSFTGSSPQQRSSTATIKIIGTILGVVVALLLISILLYLRCRRRQKQYPYITSVRHMKSYRHPRHREPTQRATLTLGPRSRESSSVFLASHHLSAVSEAHRWAMALDLPWKHRI</sequence>
<evidence type="ECO:0000256" key="2">
    <source>
        <dbReference type="SAM" id="Phobius"/>
    </source>
</evidence>
<evidence type="ECO:0000313" key="4">
    <source>
        <dbReference type="Proteomes" id="UP000807469"/>
    </source>
</evidence>
<feature type="compositionally biased region" description="Low complexity" evidence="1">
    <location>
        <begin position="286"/>
        <end position="298"/>
    </location>
</feature>
<proteinExistence type="predicted"/>
<dbReference type="OrthoDB" id="3052647at2759"/>
<feature type="compositionally biased region" description="Low complexity" evidence="1">
    <location>
        <begin position="262"/>
        <end position="275"/>
    </location>
</feature>
<accession>A0A9P6CV56</accession>